<dbReference type="AlphaFoldDB" id="A0A8H7JDZ7"/>
<feature type="compositionally biased region" description="Pro residues" evidence="1">
    <location>
        <begin position="50"/>
        <end position="66"/>
    </location>
</feature>
<feature type="region of interest" description="Disordered" evidence="1">
    <location>
        <begin position="45"/>
        <end position="66"/>
    </location>
</feature>
<reference evidence="2" key="2">
    <citation type="submission" date="2020-09" db="EMBL/GenBank/DDBJ databases">
        <title>Reference genome assembly for Australian Ascochyta lentis isolate Al4.</title>
        <authorList>
            <person name="Lee R.C."/>
            <person name="Farfan-Caceres L.M."/>
            <person name="Debler J.W."/>
            <person name="Williams A.H."/>
            <person name="Henares B.M."/>
        </authorList>
    </citation>
    <scope>NUCLEOTIDE SEQUENCE</scope>
    <source>
        <strain evidence="2">Al4</strain>
    </source>
</reference>
<evidence type="ECO:0000256" key="1">
    <source>
        <dbReference type="SAM" id="MobiDB-lite"/>
    </source>
</evidence>
<organism evidence="2 3">
    <name type="scientific">Ascochyta lentis</name>
    <dbReference type="NCBI Taxonomy" id="205686"/>
    <lineage>
        <taxon>Eukaryota</taxon>
        <taxon>Fungi</taxon>
        <taxon>Dikarya</taxon>
        <taxon>Ascomycota</taxon>
        <taxon>Pezizomycotina</taxon>
        <taxon>Dothideomycetes</taxon>
        <taxon>Pleosporomycetidae</taxon>
        <taxon>Pleosporales</taxon>
        <taxon>Pleosporineae</taxon>
        <taxon>Didymellaceae</taxon>
        <taxon>Ascochyta</taxon>
    </lineage>
</organism>
<evidence type="ECO:0000313" key="2">
    <source>
        <dbReference type="EMBL" id="KAF9701417.1"/>
    </source>
</evidence>
<keyword evidence="3" id="KW-1185">Reference proteome</keyword>
<dbReference type="Proteomes" id="UP000651452">
    <property type="component" value="Unassembled WGS sequence"/>
</dbReference>
<name>A0A8H7JDZ7_9PLEO</name>
<protein>
    <submittedName>
        <fullName evidence="2">Uncharacterized protein</fullName>
    </submittedName>
</protein>
<proteinExistence type="predicted"/>
<sequence length="109" mass="12368">MQFLHSLYRALTFWRADPPSEVRSNSPSTCLSIHDLQHSITITSNILTPQPHPSNAPQPPLQPPDPAFSKFIFYQNMTPNEVLSPLPSLPPFTHHNAMINDSCTDFEWD</sequence>
<gene>
    <name evidence="2" type="ORF">EKO04_001024</name>
</gene>
<comment type="caution">
    <text evidence="2">The sequence shown here is derived from an EMBL/GenBank/DDBJ whole genome shotgun (WGS) entry which is preliminary data.</text>
</comment>
<accession>A0A8H7JDZ7</accession>
<evidence type="ECO:0000313" key="3">
    <source>
        <dbReference type="Proteomes" id="UP000651452"/>
    </source>
</evidence>
<reference evidence="2" key="1">
    <citation type="submission" date="2018-12" db="EMBL/GenBank/DDBJ databases">
        <authorList>
            <person name="Syme R.A."/>
            <person name="Farfan-Caceres L."/>
            <person name="Lichtenzveig J."/>
        </authorList>
    </citation>
    <scope>NUCLEOTIDE SEQUENCE</scope>
    <source>
        <strain evidence="2">Al4</strain>
    </source>
</reference>
<dbReference type="EMBL" id="RZGK01000002">
    <property type="protein sequence ID" value="KAF9701417.1"/>
    <property type="molecule type" value="Genomic_DNA"/>
</dbReference>